<evidence type="ECO:0000313" key="2">
    <source>
        <dbReference type="EMBL" id="KAK3756869.1"/>
    </source>
</evidence>
<protein>
    <submittedName>
        <fullName evidence="2">Uncharacterized protein</fullName>
    </submittedName>
</protein>
<name>A0AAE1D4B7_9GAST</name>
<keyword evidence="3" id="KW-1185">Reference proteome</keyword>
<dbReference type="Proteomes" id="UP001283361">
    <property type="component" value="Unassembled WGS sequence"/>
</dbReference>
<evidence type="ECO:0000313" key="3">
    <source>
        <dbReference type="Proteomes" id="UP001283361"/>
    </source>
</evidence>
<sequence length="205" mass="22529">MGAMKRSKKIKNEEPGAHNSRVHGRQIYRAMASSTADLLLAKFVGFQGKELGKSNRRAAGKWRVSRDNRMCSSSVLSSSARETRHVQVLGGAGSIHGRDVKSSKLNMQTAVRQAHWKHNKNVCLISLEIRSLLTASSKCGQAVSAPCYLRTSRGKPMVTVVNPDDMTASTQCEVNSRVRHVCRGSAHPPLMDFEKIILAVFSRGQ</sequence>
<comment type="caution">
    <text evidence="2">The sequence shown here is derived from an EMBL/GenBank/DDBJ whole genome shotgun (WGS) entry which is preliminary data.</text>
</comment>
<proteinExistence type="predicted"/>
<feature type="region of interest" description="Disordered" evidence="1">
    <location>
        <begin position="1"/>
        <end position="22"/>
    </location>
</feature>
<dbReference type="EMBL" id="JAWDGP010005454">
    <property type="protein sequence ID" value="KAK3756869.1"/>
    <property type="molecule type" value="Genomic_DNA"/>
</dbReference>
<dbReference type="AlphaFoldDB" id="A0AAE1D4B7"/>
<gene>
    <name evidence="2" type="ORF">RRG08_027847</name>
</gene>
<reference evidence="2" key="1">
    <citation type="journal article" date="2023" name="G3 (Bethesda)">
        <title>A reference genome for the long-term kleptoplast-retaining sea slug Elysia crispata morphotype clarki.</title>
        <authorList>
            <person name="Eastman K.E."/>
            <person name="Pendleton A.L."/>
            <person name="Shaikh M.A."/>
            <person name="Suttiyut T."/>
            <person name="Ogas R."/>
            <person name="Tomko P."/>
            <person name="Gavelis G."/>
            <person name="Widhalm J.R."/>
            <person name="Wisecaver J.H."/>
        </authorList>
    </citation>
    <scope>NUCLEOTIDE SEQUENCE</scope>
    <source>
        <strain evidence="2">ECLA1</strain>
    </source>
</reference>
<evidence type="ECO:0000256" key="1">
    <source>
        <dbReference type="SAM" id="MobiDB-lite"/>
    </source>
</evidence>
<organism evidence="2 3">
    <name type="scientific">Elysia crispata</name>
    <name type="common">lettuce slug</name>
    <dbReference type="NCBI Taxonomy" id="231223"/>
    <lineage>
        <taxon>Eukaryota</taxon>
        <taxon>Metazoa</taxon>
        <taxon>Spiralia</taxon>
        <taxon>Lophotrochozoa</taxon>
        <taxon>Mollusca</taxon>
        <taxon>Gastropoda</taxon>
        <taxon>Heterobranchia</taxon>
        <taxon>Euthyneura</taxon>
        <taxon>Panpulmonata</taxon>
        <taxon>Sacoglossa</taxon>
        <taxon>Placobranchoidea</taxon>
        <taxon>Plakobranchidae</taxon>
        <taxon>Elysia</taxon>
    </lineage>
</organism>
<accession>A0AAE1D4B7</accession>